<organism evidence="2 3">
    <name type="scientific">Paramuricea clavata</name>
    <name type="common">Red gorgonian</name>
    <name type="synonym">Violescent sea-whip</name>
    <dbReference type="NCBI Taxonomy" id="317549"/>
    <lineage>
        <taxon>Eukaryota</taxon>
        <taxon>Metazoa</taxon>
        <taxon>Cnidaria</taxon>
        <taxon>Anthozoa</taxon>
        <taxon>Octocorallia</taxon>
        <taxon>Malacalcyonacea</taxon>
        <taxon>Plexauridae</taxon>
        <taxon>Paramuricea</taxon>
    </lineage>
</organism>
<accession>A0A6S7JXT7</accession>
<feature type="region of interest" description="Disordered" evidence="1">
    <location>
        <begin position="1"/>
        <end position="25"/>
    </location>
</feature>
<evidence type="ECO:0000313" key="2">
    <source>
        <dbReference type="EMBL" id="CAB4020811.1"/>
    </source>
</evidence>
<dbReference type="AlphaFoldDB" id="A0A6S7JXT7"/>
<evidence type="ECO:0000313" key="3">
    <source>
        <dbReference type="Proteomes" id="UP001152795"/>
    </source>
</evidence>
<feature type="compositionally biased region" description="Basic and acidic residues" evidence="1">
    <location>
        <begin position="1"/>
        <end position="12"/>
    </location>
</feature>
<gene>
    <name evidence="2" type="ORF">PACLA_8A031751</name>
</gene>
<name>A0A6S7JXT7_PARCT</name>
<reference evidence="2" key="1">
    <citation type="submission" date="2020-04" db="EMBL/GenBank/DDBJ databases">
        <authorList>
            <person name="Alioto T."/>
            <person name="Alioto T."/>
            <person name="Gomez Garrido J."/>
        </authorList>
    </citation>
    <scope>NUCLEOTIDE SEQUENCE</scope>
    <source>
        <strain evidence="2">A484AB</strain>
    </source>
</reference>
<comment type="caution">
    <text evidence="2">The sequence shown here is derived from an EMBL/GenBank/DDBJ whole genome shotgun (WGS) entry which is preliminary data.</text>
</comment>
<dbReference type="EMBL" id="CACRXK020011138">
    <property type="protein sequence ID" value="CAB4020811.1"/>
    <property type="molecule type" value="Genomic_DNA"/>
</dbReference>
<evidence type="ECO:0000256" key="1">
    <source>
        <dbReference type="SAM" id="MobiDB-lite"/>
    </source>
</evidence>
<proteinExistence type="predicted"/>
<keyword evidence="3" id="KW-1185">Reference proteome</keyword>
<protein>
    <submittedName>
        <fullName evidence="2">Uncharacterized protein</fullName>
    </submittedName>
</protein>
<dbReference type="Proteomes" id="UP001152795">
    <property type="component" value="Unassembled WGS sequence"/>
</dbReference>
<sequence length="230" mass="25616">MEEPADGHDENMHSSSQVAVAAVDLSSTEGSEVDILDVSIQNMSIYDSPTEDNKPEALMPCASSTPKKSKKHQIKKFVESPGKTTSRVDVMEALETDNKRLATRAVKEAFSSVKVDHRKENIDILYEKELQFLLQHDKKLSASEQGPLVDEFQKLSNIVNLGVRSGESIAEVQINSSVFQNLQLNIKKDCPILTGIIEVLFLCDNSDRKERKERGNTCTCTSCQPKEQTM</sequence>